<accession>A0A1H7ZD20</accession>
<keyword evidence="1" id="KW-0472">Membrane</keyword>
<dbReference type="Proteomes" id="UP000198761">
    <property type="component" value="Unassembled WGS sequence"/>
</dbReference>
<evidence type="ECO:0000313" key="2">
    <source>
        <dbReference type="EMBL" id="SEM55438.1"/>
    </source>
</evidence>
<feature type="transmembrane region" description="Helical" evidence="1">
    <location>
        <begin position="63"/>
        <end position="85"/>
    </location>
</feature>
<gene>
    <name evidence="2" type="ORF">SAMN04488103_101460</name>
</gene>
<dbReference type="AlphaFoldDB" id="A0A1H7ZD20"/>
<dbReference type="STRING" id="933059.SAMN04488103_101460"/>
<proteinExistence type="predicted"/>
<organism evidence="2 3">
    <name type="scientific">Gemmobacter aquatilis</name>
    <dbReference type="NCBI Taxonomy" id="933059"/>
    <lineage>
        <taxon>Bacteria</taxon>
        <taxon>Pseudomonadati</taxon>
        <taxon>Pseudomonadota</taxon>
        <taxon>Alphaproteobacteria</taxon>
        <taxon>Rhodobacterales</taxon>
        <taxon>Paracoccaceae</taxon>
        <taxon>Gemmobacter</taxon>
    </lineage>
</organism>
<name>A0A1H7ZD20_9RHOB</name>
<keyword evidence="1" id="KW-0812">Transmembrane</keyword>
<keyword evidence="3" id="KW-1185">Reference proteome</keyword>
<evidence type="ECO:0000313" key="3">
    <source>
        <dbReference type="Proteomes" id="UP000198761"/>
    </source>
</evidence>
<keyword evidence="1" id="KW-1133">Transmembrane helix</keyword>
<evidence type="ECO:0000256" key="1">
    <source>
        <dbReference type="SAM" id="Phobius"/>
    </source>
</evidence>
<dbReference type="EMBL" id="FOCE01000001">
    <property type="protein sequence ID" value="SEM55438.1"/>
    <property type="molecule type" value="Genomic_DNA"/>
</dbReference>
<feature type="transmembrane region" description="Helical" evidence="1">
    <location>
        <begin position="97"/>
        <end position="118"/>
    </location>
</feature>
<sequence>MVTRMRLLQGAAALLYLGPLLAGLGGFGWSVVPVFTAIFLLWLVVIRPQDWPQQAAGWARPEAWLALLMRALVQVVLVSVCFGIGRGIGGAAGLLPAMPVGLPLGLSFAAIPLARLVWKPTVMAEMDSFLDDALQQVEGLQPPPLQRDPALALRLTAPLADLPETVPQAEIEAHFAALKQHLLPEDIYEALDARLQSPDAPRALRRTFILLATAQRCNEACRGRAAPVRALQVAGEDASLVELVARRCLTLLESDVDAWGDCPNPTALGAVAARMPPRAAEAIHALIVRTRDLAPLNGYDPEG</sequence>
<reference evidence="2 3" key="1">
    <citation type="submission" date="2016-10" db="EMBL/GenBank/DDBJ databases">
        <authorList>
            <person name="de Groot N.N."/>
        </authorList>
    </citation>
    <scope>NUCLEOTIDE SEQUENCE [LARGE SCALE GENOMIC DNA]</scope>
    <source>
        <strain evidence="2 3">DSM 3857</strain>
    </source>
</reference>
<protein>
    <submittedName>
        <fullName evidence="2">Uncharacterized protein</fullName>
    </submittedName>
</protein>
<feature type="transmembrane region" description="Helical" evidence="1">
    <location>
        <begin position="32"/>
        <end position="51"/>
    </location>
</feature>